<dbReference type="EMBL" id="VDMD01000002">
    <property type="protein sequence ID" value="TRM68726.1"/>
    <property type="molecule type" value="Genomic_DNA"/>
</dbReference>
<organism evidence="1 2">
    <name type="scientific">Schizophyllum amplum</name>
    <dbReference type="NCBI Taxonomy" id="97359"/>
    <lineage>
        <taxon>Eukaryota</taxon>
        <taxon>Fungi</taxon>
        <taxon>Dikarya</taxon>
        <taxon>Basidiomycota</taxon>
        <taxon>Agaricomycotina</taxon>
        <taxon>Agaricomycetes</taxon>
        <taxon>Agaricomycetidae</taxon>
        <taxon>Agaricales</taxon>
        <taxon>Schizophyllaceae</taxon>
        <taxon>Schizophyllum</taxon>
    </lineage>
</organism>
<dbReference type="OrthoDB" id="3250044at2759"/>
<evidence type="ECO:0000313" key="2">
    <source>
        <dbReference type="Proteomes" id="UP000320762"/>
    </source>
</evidence>
<protein>
    <submittedName>
        <fullName evidence="1">Uncharacterized protein</fullName>
    </submittedName>
</protein>
<dbReference type="Proteomes" id="UP000320762">
    <property type="component" value="Unassembled WGS sequence"/>
</dbReference>
<dbReference type="AlphaFoldDB" id="A0A550CVB1"/>
<sequence length="183" mass="20096">MVPQIQTRLHLSSTAEGDESDLQPRIPELIDHFDDGQGKTYRIANAIEWLSTVPPPPGHLLGPLGGACIRHRFFHSDDASEPYASVQALERYIEKNRAAKGFTRADKGFNASPSGTRSSSARRLAYAPATSVSTSTAGRLLWASAVSRTCPSPLRGTPWPMFPTPWDGLVRATRTQWPIFLLI</sequence>
<comment type="caution">
    <text evidence="1">The sequence shown here is derived from an EMBL/GenBank/DDBJ whole genome shotgun (WGS) entry which is preliminary data.</text>
</comment>
<evidence type="ECO:0000313" key="1">
    <source>
        <dbReference type="EMBL" id="TRM68726.1"/>
    </source>
</evidence>
<dbReference type="STRING" id="97359.A0A550CVB1"/>
<keyword evidence="2" id="KW-1185">Reference proteome</keyword>
<proteinExistence type="predicted"/>
<gene>
    <name evidence="1" type="ORF">BD626DRAFT_482567</name>
</gene>
<name>A0A550CVB1_9AGAR</name>
<reference evidence="1 2" key="1">
    <citation type="journal article" date="2019" name="New Phytol.">
        <title>Comparative genomics reveals unique wood-decay strategies and fruiting body development in the Schizophyllaceae.</title>
        <authorList>
            <person name="Almasi E."/>
            <person name="Sahu N."/>
            <person name="Krizsan K."/>
            <person name="Balint B."/>
            <person name="Kovacs G.M."/>
            <person name="Kiss B."/>
            <person name="Cseklye J."/>
            <person name="Drula E."/>
            <person name="Henrissat B."/>
            <person name="Nagy I."/>
            <person name="Chovatia M."/>
            <person name="Adam C."/>
            <person name="LaButti K."/>
            <person name="Lipzen A."/>
            <person name="Riley R."/>
            <person name="Grigoriev I.V."/>
            <person name="Nagy L.G."/>
        </authorList>
    </citation>
    <scope>NUCLEOTIDE SEQUENCE [LARGE SCALE GENOMIC DNA]</scope>
    <source>
        <strain evidence="1 2">NL-1724</strain>
    </source>
</reference>
<accession>A0A550CVB1</accession>